<dbReference type="Pfam" id="PF20241">
    <property type="entry name" value="DUF6598"/>
    <property type="match status" value="1"/>
</dbReference>
<evidence type="ECO:0000313" key="4">
    <source>
        <dbReference type="Proteomes" id="UP000008810"/>
    </source>
</evidence>
<dbReference type="PANTHER" id="PTHR33065">
    <property type="entry name" value="OS07G0486400 PROTEIN"/>
    <property type="match status" value="1"/>
</dbReference>
<protein>
    <recommendedName>
        <fullName evidence="1">DUF6598 domain-containing protein</fullName>
    </recommendedName>
</protein>
<proteinExistence type="predicted"/>
<feature type="domain" description="DUF6598" evidence="1">
    <location>
        <begin position="103"/>
        <end position="280"/>
    </location>
</feature>
<accession>A0A0Q3MUI7</accession>
<dbReference type="Gramene" id="KQK08022">
    <property type="protein sequence ID" value="KQK08022"/>
    <property type="gene ID" value="BRADI_2g39041v3"/>
</dbReference>
<organism evidence="2">
    <name type="scientific">Brachypodium distachyon</name>
    <name type="common">Purple false brome</name>
    <name type="synonym">Trachynia distachya</name>
    <dbReference type="NCBI Taxonomy" id="15368"/>
    <lineage>
        <taxon>Eukaryota</taxon>
        <taxon>Viridiplantae</taxon>
        <taxon>Streptophyta</taxon>
        <taxon>Embryophyta</taxon>
        <taxon>Tracheophyta</taxon>
        <taxon>Spermatophyta</taxon>
        <taxon>Magnoliopsida</taxon>
        <taxon>Liliopsida</taxon>
        <taxon>Poales</taxon>
        <taxon>Poaceae</taxon>
        <taxon>BOP clade</taxon>
        <taxon>Pooideae</taxon>
        <taxon>Stipodae</taxon>
        <taxon>Brachypodieae</taxon>
        <taxon>Brachypodium</taxon>
    </lineage>
</organism>
<gene>
    <name evidence="2" type="ORF">BRADI_2g39041v3</name>
</gene>
<dbReference type="EnsemblPlants" id="KQK08022">
    <property type="protein sequence ID" value="KQK08022"/>
    <property type="gene ID" value="BRADI_2g39041v3"/>
</dbReference>
<dbReference type="AlphaFoldDB" id="A0A0Q3MUI7"/>
<evidence type="ECO:0000313" key="2">
    <source>
        <dbReference type="EMBL" id="KQK08022.1"/>
    </source>
</evidence>
<reference evidence="2" key="2">
    <citation type="submission" date="2017-06" db="EMBL/GenBank/DDBJ databases">
        <title>WGS assembly of Brachypodium distachyon.</title>
        <authorList>
            <consortium name="The International Brachypodium Initiative"/>
            <person name="Lucas S."/>
            <person name="Harmon-Smith M."/>
            <person name="Lail K."/>
            <person name="Tice H."/>
            <person name="Grimwood J."/>
            <person name="Bruce D."/>
            <person name="Barry K."/>
            <person name="Shu S."/>
            <person name="Lindquist E."/>
            <person name="Wang M."/>
            <person name="Pitluck S."/>
            <person name="Vogel J.P."/>
            <person name="Garvin D.F."/>
            <person name="Mockler T.C."/>
            <person name="Schmutz J."/>
            <person name="Rokhsar D."/>
            <person name="Bevan M.W."/>
        </authorList>
    </citation>
    <scope>NUCLEOTIDE SEQUENCE</scope>
    <source>
        <strain evidence="2">Bd21</strain>
    </source>
</reference>
<dbReference type="STRING" id="15368.A0A0Q3MUI7"/>
<reference evidence="3" key="3">
    <citation type="submission" date="2018-08" db="UniProtKB">
        <authorList>
            <consortium name="EnsemblPlants"/>
        </authorList>
    </citation>
    <scope>IDENTIFICATION</scope>
    <source>
        <strain evidence="3">cv. Bd21</strain>
    </source>
</reference>
<sequence>MLHSWRNLDRVCRSAYEYPWILMARNVMYRSAYQYPWILMARNIAAGHPKLRYRHSPYDIDLFCFSNHVPVDKHFAITKMKIMREIQVTRMRDYVMPNDAIEGSPIEMTGPKRGISFDCSVLVEFDMRIKKGKEEDDVQLIDGAVDFNDVTAAADSSIPFTTCFEGDYGAVHMTYAMIDGVEATIEVIISKVQSGFNLSLSSFVFMKDSHEKIQLFRGTIGESCGLRRFVIAVEKDTWMHMKLEVGQNSSNLDHYYCSFKTDTHGCACQEIMLDLATISVKATWSTLP</sequence>
<keyword evidence="4" id="KW-1185">Reference proteome</keyword>
<name>A0A0Q3MUI7_BRADI</name>
<reference evidence="2 3" key="1">
    <citation type="journal article" date="2010" name="Nature">
        <title>Genome sequencing and analysis of the model grass Brachypodium distachyon.</title>
        <authorList>
            <consortium name="International Brachypodium Initiative"/>
        </authorList>
    </citation>
    <scope>NUCLEOTIDE SEQUENCE [LARGE SCALE GENOMIC DNA]</scope>
    <source>
        <strain evidence="2 3">Bd21</strain>
    </source>
</reference>
<dbReference type="InParanoid" id="A0A0Q3MUI7"/>
<dbReference type="EMBL" id="CM000881">
    <property type="protein sequence ID" value="KQK08022.1"/>
    <property type="molecule type" value="Genomic_DNA"/>
</dbReference>
<dbReference type="PANTHER" id="PTHR33065:SF19">
    <property type="entry name" value="OS11G0130700 PROTEIN"/>
    <property type="match status" value="1"/>
</dbReference>
<dbReference type="ExpressionAtlas" id="A0A0Q3MUI7">
    <property type="expression patterns" value="baseline"/>
</dbReference>
<dbReference type="InterPro" id="IPR046533">
    <property type="entry name" value="DUF6598"/>
</dbReference>
<evidence type="ECO:0000259" key="1">
    <source>
        <dbReference type="Pfam" id="PF20241"/>
    </source>
</evidence>
<dbReference type="Proteomes" id="UP000008810">
    <property type="component" value="Chromosome 2"/>
</dbReference>
<dbReference type="OrthoDB" id="683624at2759"/>
<evidence type="ECO:0000313" key="3">
    <source>
        <dbReference type="EnsemblPlants" id="KQK08022"/>
    </source>
</evidence>